<gene>
    <name evidence="1" type="ORF">DPMN_012177</name>
</gene>
<name>A0A9D4S2H8_DREPO</name>
<reference evidence="1" key="2">
    <citation type="submission" date="2020-11" db="EMBL/GenBank/DDBJ databases">
        <authorList>
            <person name="McCartney M.A."/>
            <person name="Auch B."/>
            <person name="Kono T."/>
            <person name="Mallez S."/>
            <person name="Becker A."/>
            <person name="Gohl D.M."/>
            <person name="Silverstein K.A.T."/>
            <person name="Koren S."/>
            <person name="Bechman K.B."/>
            <person name="Herman A."/>
            <person name="Abrahante J.E."/>
            <person name="Garbe J."/>
        </authorList>
    </citation>
    <scope>NUCLEOTIDE SEQUENCE</scope>
    <source>
        <strain evidence="1">Duluth1</strain>
        <tissue evidence="1">Whole animal</tissue>
    </source>
</reference>
<accession>A0A9D4S2H8</accession>
<comment type="caution">
    <text evidence="1">The sequence shown here is derived from an EMBL/GenBank/DDBJ whole genome shotgun (WGS) entry which is preliminary data.</text>
</comment>
<sequence length="107" mass="11961">MYNEKGLQTEHFSPFVIFCIESTTPAITSARSASSTVNGCGNALGAQITPYFVFKGGRMREELLEGRIPGANGTVTPTGWSYREFFESYLQNHFLKYVQGRDKDQPI</sequence>
<evidence type="ECO:0000313" key="1">
    <source>
        <dbReference type="EMBL" id="KAH3888150.1"/>
    </source>
</evidence>
<dbReference type="EMBL" id="JAIWYP010000001">
    <property type="protein sequence ID" value="KAH3888150.1"/>
    <property type="molecule type" value="Genomic_DNA"/>
</dbReference>
<keyword evidence="2" id="KW-1185">Reference proteome</keyword>
<dbReference type="AlphaFoldDB" id="A0A9D4S2H8"/>
<reference evidence="1" key="1">
    <citation type="journal article" date="2019" name="bioRxiv">
        <title>The Genome of the Zebra Mussel, Dreissena polymorpha: A Resource for Invasive Species Research.</title>
        <authorList>
            <person name="McCartney M.A."/>
            <person name="Auch B."/>
            <person name="Kono T."/>
            <person name="Mallez S."/>
            <person name="Zhang Y."/>
            <person name="Obille A."/>
            <person name="Becker A."/>
            <person name="Abrahante J.E."/>
            <person name="Garbe J."/>
            <person name="Badalamenti J.P."/>
            <person name="Herman A."/>
            <person name="Mangelson H."/>
            <person name="Liachko I."/>
            <person name="Sullivan S."/>
            <person name="Sone E.D."/>
            <person name="Koren S."/>
            <person name="Silverstein K.A.T."/>
            <person name="Beckman K.B."/>
            <person name="Gohl D.M."/>
        </authorList>
    </citation>
    <scope>NUCLEOTIDE SEQUENCE</scope>
    <source>
        <strain evidence="1">Duluth1</strain>
        <tissue evidence="1">Whole animal</tissue>
    </source>
</reference>
<organism evidence="1 2">
    <name type="scientific">Dreissena polymorpha</name>
    <name type="common">Zebra mussel</name>
    <name type="synonym">Mytilus polymorpha</name>
    <dbReference type="NCBI Taxonomy" id="45954"/>
    <lineage>
        <taxon>Eukaryota</taxon>
        <taxon>Metazoa</taxon>
        <taxon>Spiralia</taxon>
        <taxon>Lophotrochozoa</taxon>
        <taxon>Mollusca</taxon>
        <taxon>Bivalvia</taxon>
        <taxon>Autobranchia</taxon>
        <taxon>Heteroconchia</taxon>
        <taxon>Euheterodonta</taxon>
        <taxon>Imparidentia</taxon>
        <taxon>Neoheterodontei</taxon>
        <taxon>Myida</taxon>
        <taxon>Dreissenoidea</taxon>
        <taxon>Dreissenidae</taxon>
        <taxon>Dreissena</taxon>
    </lineage>
</organism>
<proteinExistence type="predicted"/>
<evidence type="ECO:0000313" key="2">
    <source>
        <dbReference type="Proteomes" id="UP000828390"/>
    </source>
</evidence>
<protein>
    <submittedName>
        <fullName evidence="1">Uncharacterized protein</fullName>
    </submittedName>
</protein>
<dbReference type="Proteomes" id="UP000828390">
    <property type="component" value="Unassembled WGS sequence"/>
</dbReference>